<dbReference type="InterPro" id="IPR052728">
    <property type="entry name" value="O2_lipid_transport_reg"/>
</dbReference>
<protein>
    <recommendedName>
        <fullName evidence="4">Acyltransferase 3 domain-containing protein</fullName>
    </recommendedName>
</protein>
<keyword evidence="3" id="KW-1185">Reference proteome</keyword>
<evidence type="ECO:0008006" key="4">
    <source>
        <dbReference type="Google" id="ProtNLM"/>
    </source>
</evidence>
<proteinExistence type="predicted"/>
<keyword evidence="1" id="KW-0812">Transmembrane</keyword>
<feature type="transmembrane region" description="Helical" evidence="1">
    <location>
        <begin position="59"/>
        <end position="77"/>
    </location>
</feature>
<dbReference type="PANTHER" id="PTHR11161:SF0">
    <property type="entry name" value="O-ACYLTRANSFERASE LIKE PROTEIN"/>
    <property type="match status" value="1"/>
</dbReference>
<evidence type="ECO:0000313" key="2">
    <source>
        <dbReference type="EMBL" id="VVC99655.1"/>
    </source>
</evidence>
<organism evidence="2 3">
    <name type="scientific">Leptidea sinapis</name>
    <dbReference type="NCBI Taxonomy" id="189913"/>
    <lineage>
        <taxon>Eukaryota</taxon>
        <taxon>Metazoa</taxon>
        <taxon>Ecdysozoa</taxon>
        <taxon>Arthropoda</taxon>
        <taxon>Hexapoda</taxon>
        <taxon>Insecta</taxon>
        <taxon>Pterygota</taxon>
        <taxon>Neoptera</taxon>
        <taxon>Endopterygota</taxon>
        <taxon>Lepidoptera</taxon>
        <taxon>Glossata</taxon>
        <taxon>Ditrysia</taxon>
        <taxon>Papilionoidea</taxon>
        <taxon>Pieridae</taxon>
        <taxon>Dismorphiinae</taxon>
        <taxon>Leptidea</taxon>
    </lineage>
</organism>
<gene>
    <name evidence="2" type="ORF">LSINAPIS_LOCUS10488</name>
</gene>
<dbReference type="AlphaFoldDB" id="A0A5E4QMW0"/>
<evidence type="ECO:0000313" key="3">
    <source>
        <dbReference type="Proteomes" id="UP000324832"/>
    </source>
</evidence>
<reference evidence="2 3" key="1">
    <citation type="submission" date="2017-07" db="EMBL/GenBank/DDBJ databases">
        <authorList>
            <person name="Talla V."/>
            <person name="Backstrom N."/>
        </authorList>
    </citation>
    <scope>NUCLEOTIDE SEQUENCE [LARGE SCALE GENOMIC DNA]</scope>
</reference>
<evidence type="ECO:0000256" key="1">
    <source>
        <dbReference type="SAM" id="Phobius"/>
    </source>
</evidence>
<keyword evidence="1" id="KW-1133">Transmembrane helix</keyword>
<accession>A0A5E4QMW0</accession>
<sequence>MMILGFTTTWFRHLGNGPLWNYYVSPAVSDCRRYWWSHLLFVNIFLPDTEDRACLIQSWHISVEIQLFTIGLFIYLATRKRFRRLAFTIMFLIGLIYKKIDER</sequence>
<dbReference type="Proteomes" id="UP000324832">
    <property type="component" value="Unassembled WGS sequence"/>
</dbReference>
<dbReference type="EMBL" id="FZQP02004256">
    <property type="protein sequence ID" value="VVC99655.1"/>
    <property type="molecule type" value="Genomic_DNA"/>
</dbReference>
<dbReference type="PANTHER" id="PTHR11161">
    <property type="entry name" value="O-ACYLTRANSFERASE"/>
    <property type="match status" value="1"/>
</dbReference>
<name>A0A5E4QMW0_9NEOP</name>
<keyword evidence="1" id="KW-0472">Membrane</keyword>